<evidence type="ECO:0000313" key="3">
    <source>
        <dbReference type="Proteomes" id="UP000799291"/>
    </source>
</evidence>
<evidence type="ECO:0000256" key="1">
    <source>
        <dbReference type="SAM" id="MobiDB-lite"/>
    </source>
</evidence>
<evidence type="ECO:0000313" key="2">
    <source>
        <dbReference type="EMBL" id="KAF2675685.1"/>
    </source>
</evidence>
<name>A0A6G1IC37_9PLEO</name>
<dbReference type="EMBL" id="MU005653">
    <property type="protein sequence ID" value="KAF2675685.1"/>
    <property type="molecule type" value="Genomic_DNA"/>
</dbReference>
<proteinExistence type="predicted"/>
<keyword evidence="3" id="KW-1185">Reference proteome</keyword>
<reference evidence="2" key="1">
    <citation type="journal article" date="2020" name="Stud. Mycol.">
        <title>101 Dothideomycetes genomes: a test case for predicting lifestyles and emergence of pathogens.</title>
        <authorList>
            <person name="Haridas S."/>
            <person name="Albert R."/>
            <person name="Binder M."/>
            <person name="Bloem J."/>
            <person name="Labutti K."/>
            <person name="Salamov A."/>
            <person name="Andreopoulos B."/>
            <person name="Baker S."/>
            <person name="Barry K."/>
            <person name="Bills G."/>
            <person name="Bluhm B."/>
            <person name="Cannon C."/>
            <person name="Castanera R."/>
            <person name="Culley D."/>
            <person name="Daum C."/>
            <person name="Ezra D."/>
            <person name="Gonzalez J."/>
            <person name="Henrissat B."/>
            <person name="Kuo A."/>
            <person name="Liang C."/>
            <person name="Lipzen A."/>
            <person name="Lutzoni F."/>
            <person name="Magnuson J."/>
            <person name="Mondo S."/>
            <person name="Nolan M."/>
            <person name="Ohm R."/>
            <person name="Pangilinan J."/>
            <person name="Park H.-J."/>
            <person name="Ramirez L."/>
            <person name="Alfaro M."/>
            <person name="Sun H."/>
            <person name="Tritt A."/>
            <person name="Yoshinaga Y."/>
            <person name="Zwiers L.-H."/>
            <person name="Turgeon B."/>
            <person name="Goodwin S."/>
            <person name="Spatafora J."/>
            <person name="Crous P."/>
            <person name="Grigoriev I."/>
        </authorList>
    </citation>
    <scope>NUCLEOTIDE SEQUENCE</scope>
    <source>
        <strain evidence="2">CBS 122367</strain>
    </source>
</reference>
<sequence length="430" mass="48237">MTSSTSQTIDAVKDVKEKEEVQSIPEGSKVAGHDREVNNAASDPFSDEFEITDNEDEAVEVAGRLSTALDAHLRSLITPIVNPSWLNNQLAYPNWPATSNLTDYFVGYHSNTVLSASSAIRFLENPLRTRHGLARIEDDDEASTAYYEASHSRWLDNEMEEQTYMARCIRRLMRHEELPDSETLFTCIGTFDPPTYGICSNVFSNHFGQHMQTRVGDQLPLGPSISSGTVFSFESCSFYSSHPTSSACASASSELLFEKVPVRDPDLRSYLPPARVVSEYDRLRATAREWDDDDHSQDSWGLVTLRHSHNFHLACPDTPHPNREVPPPLRSLRRISASSDLRHVAVDPIPTSEGISQIQRRGIDVERQQRSRITHFMEHLSQIFVSRTRARLNALGANTQATSRPTAGEPVGSQKSGNRVFRFLAKMFKS</sequence>
<dbReference type="Proteomes" id="UP000799291">
    <property type="component" value="Unassembled WGS sequence"/>
</dbReference>
<feature type="region of interest" description="Disordered" evidence="1">
    <location>
        <begin position="1"/>
        <end position="47"/>
    </location>
</feature>
<dbReference type="AlphaFoldDB" id="A0A6G1IC37"/>
<gene>
    <name evidence="2" type="ORF">K458DRAFT_471244</name>
</gene>
<accession>A0A6G1IC37</accession>
<organism evidence="2 3">
    <name type="scientific">Lentithecium fluviatile CBS 122367</name>
    <dbReference type="NCBI Taxonomy" id="1168545"/>
    <lineage>
        <taxon>Eukaryota</taxon>
        <taxon>Fungi</taxon>
        <taxon>Dikarya</taxon>
        <taxon>Ascomycota</taxon>
        <taxon>Pezizomycotina</taxon>
        <taxon>Dothideomycetes</taxon>
        <taxon>Pleosporomycetidae</taxon>
        <taxon>Pleosporales</taxon>
        <taxon>Massarineae</taxon>
        <taxon>Lentitheciaceae</taxon>
        <taxon>Lentithecium</taxon>
    </lineage>
</organism>
<protein>
    <submittedName>
        <fullName evidence="2">Uncharacterized protein</fullName>
    </submittedName>
</protein>
<feature type="compositionally biased region" description="Basic and acidic residues" evidence="1">
    <location>
        <begin position="11"/>
        <end position="21"/>
    </location>
</feature>